<gene>
    <name evidence="3" type="ORF">Desgi_4363</name>
</gene>
<dbReference type="AlphaFoldDB" id="R4KVG8"/>
<dbReference type="HOGENOM" id="CLU_128251_1_0_9"/>
<dbReference type="RefSeq" id="WP_006521338.1">
    <property type="nucleotide sequence ID" value="NC_021184.1"/>
</dbReference>
<sequence length="107" mass="11682">MKTKLIAVLTLSLFLFSSSLAMAVASPAIFINETRLVTKNSAVVEDGQTLVPLRAIFEALNQQVDWNADDKSITSGNIWLQVNNPVATINGEDVNLEIPAKIIKDRT</sequence>
<keyword evidence="4" id="KW-1185">Reference proteome</keyword>
<evidence type="ECO:0000313" key="4">
    <source>
        <dbReference type="Proteomes" id="UP000013520"/>
    </source>
</evidence>
<feature type="domain" description="Copper amine oxidase-like N-terminal" evidence="2">
    <location>
        <begin position="31"/>
        <end position="107"/>
    </location>
</feature>
<dbReference type="Gene3D" id="3.30.457.10">
    <property type="entry name" value="Copper amine oxidase-like, N-terminal domain"/>
    <property type="match status" value="1"/>
</dbReference>
<dbReference type="Pfam" id="PF07833">
    <property type="entry name" value="Cu_amine_oxidN1"/>
    <property type="match status" value="1"/>
</dbReference>
<dbReference type="OrthoDB" id="268113at2"/>
<evidence type="ECO:0000256" key="1">
    <source>
        <dbReference type="SAM" id="SignalP"/>
    </source>
</evidence>
<dbReference type="KEGG" id="dgi:Desgi_4363"/>
<feature type="chain" id="PRO_5004374897" evidence="1">
    <location>
        <begin position="24"/>
        <end position="107"/>
    </location>
</feature>
<dbReference type="Proteomes" id="UP000013520">
    <property type="component" value="Chromosome"/>
</dbReference>
<dbReference type="InterPro" id="IPR012854">
    <property type="entry name" value="Cu_amine_oxidase-like_N"/>
</dbReference>
<dbReference type="InterPro" id="IPR036582">
    <property type="entry name" value="Mao_N_sf"/>
</dbReference>
<dbReference type="SUPFAM" id="SSF55383">
    <property type="entry name" value="Copper amine oxidase, domain N"/>
    <property type="match status" value="1"/>
</dbReference>
<dbReference type="EMBL" id="CP003273">
    <property type="protein sequence ID" value="AGL03606.1"/>
    <property type="molecule type" value="Genomic_DNA"/>
</dbReference>
<keyword evidence="1" id="KW-0732">Signal</keyword>
<protein>
    <submittedName>
        <fullName evidence="3">Copper amine oxidase family protein</fullName>
    </submittedName>
</protein>
<reference evidence="3 4" key="1">
    <citation type="submission" date="2012-01" db="EMBL/GenBank/DDBJ databases">
        <title>Complete sequence of Desulfotomaculum gibsoniae DSM 7213.</title>
        <authorList>
            <consortium name="US DOE Joint Genome Institute"/>
            <person name="Lucas S."/>
            <person name="Han J."/>
            <person name="Lapidus A."/>
            <person name="Cheng J.-F."/>
            <person name="Goodwin L."/>
            <person name="Pitluck S."/>
            <person name="Peters L."/>
            <person name="Ovchinnikova G."/>
            <person name="Teshima H."/>
            <person name="Detter J.C."/>
            <person name="Han C."/>
            <person name="Tapia R."/>
            <person name="Land M."/>
            <person name="Hauser L."/>
            <person name="Kyrpides N."/>
            <person name="Ivanova N."/>
            <person name="Pagani I."/>
            <person name="Parshina S."/>
            <person name="Plugge C."/>
            <person name="Muyzer G."/>
            <person name="Kuever J."/>
            <person name="Ivanova A."/>
            <person name="Nazina T."/>
            <person name="Klenk H.-P."/>
            <person name="Brambilla E."/>
            <person name="Spring S."/>
            <person name="Stams A.F."/>
            <person name="Woyke T."/>
        </authorList>
    </citation>
    <scope>NUCLEOTIDE SEQUENCE [LARGE SCALE GENOMIC DNA]</scope>
    <source>
        <strain evidence="3 4">DSM 7213</strain>
    </source>
</reference>
<feature type="signal peptide" evidence="1">
    <location>
        <begin position="1"/>
        <end position="23"/>
    </location>
</feature>
<name>R4KVG8_9FIRM</name>
<evidence type="ECO:0000313" key="3">
    <source>
        <dbReference type="EMBL" id="AGL03606.1"/>
    </source>
</evidence>
<dbReference type="eggNOG" id="COG1555">
    <property type="taxonomic scope" value="Bacteria"/>
</dbReference>
<dbReference type="STRING" id="767817.Desgi_4363"/>
<accession>R4KVG8</accession>
<organism evidence="3 4">
    <name type="scientific">Desulfoscipio gibsoniae DSM 7213</name>
    <dbReference type="NCBI Taxonomy" id="767817"/>
    <lineage>
        <taxon>Bacteria</taxon>
        <taxon>Bacillati</taxon>
        <taxon>Bacillota</taxon>
        <taxon>Clostridia</taxon>
        <taxon>Eubacteriales</taxon>
        <taxon>Desulfallaceae</taxon>
        <taxon>Desulfoscipio</taxon>
    </lineage>
</organism>
<evidence type="ECO:0000259" key="2">
    <source>
        <dbReference type="Pfam" id="PF07833"/>
    </source>
</evidence>
<proteinExistence type="predicted"/>